<comment type="caution">
    <text evidence="8">The sequence shown here is derived from an EMBL/GenBank/DDBJ whole genome shotgun (WGS) entry which is preliminary data.</text>
</comment>
<keyword evidence="5 7" id="KW-0472">Membrane</keyword>
<gene>
    <name evidence="8" type="ORF">BCR35DRAFT_329812</name>
</gene>
<name>A0A1Y2FZB8_9BASI</name>
<evidence type="ECO:0000313" key="8">
    <source>
        <dbReference type="EMBL" id="ORY88561.1"/>
    </source>
</evidence>
<feature type="transmembrane region" description="Helical" evidence="7">
    <location>
        <begin position="449"/>
        <end position="470"/>
    </location>
</feature>
<feature type="transmembrane region" description="Helical" evidence="7">
    <location>
        <begin position="251"/>
        <end position="271"/>
    </location>
</feature>
<feature type="transmembrane region" description="Helical" evidence="7">
    <location>
        <begin position="320"/>
        <end position="344"/>
    </location>
</feature>
<dbReference type="AlphaFoldDB" id="A0A1Y2FZB8"/>
<dbReference type="Gene3D" id="1.20.1250.20">
    <property type="entry name" value="MFS general substrate transporter like domains"/>
    <property type="match status" value="1"/>
</dbReference>
<keyword evidence="2" id="KW-0813">Transport</keyword>
<feature type="transmembrane region" description="Helical" evidence="7">
    <location>
        <begin position="83"/>
        <end position="100"/>
    </location>
</feature>
<evidence type="ECO:0000256" key="1">
    <source>
        <dbReference type="ARBA" id="ARBA00004141"/>
    </source>
</evidence>
<dbReference type="InParanoid" id="A0A1Y2FZB8"/>
<keyword evidence="4 7" id="KW-1133">Transmembrane helix</keyword>
<feature type="compositionally biased region" description="Basic and acidic residues" evidence="6">
    <location>
        <begin position="490"/>
        <end position="500"/>
    </location>
</feature>
<evidence type="ECO:0000256" key="5">
    <source>
        <dbReference type="ARBA" id="ARBA00023136"/>
    </source>
</evidence>
<feature type="region of interest" description="Disordered" evidence="6">
    <location>
        <begin position="1"/>
        <end position="36"/>
    </location>
</feature>
<accession>A0A1Y2FZB8</accession>
<evidence type="ECO:0000256" key="7">
    <source>
        <dbReference type="SAM" id="Phobius"/>
    </source>
</evidence>
<feature type="transmembrane region" description="Helical" evidence="7">
    <location>
        <begin position="158"/>
        <end position="176"/>
    </location>
</feature>
<dbReference type="STRING" id="106004.A0A1Y2FZB8"/>
<dbReference type="Proteomes" id="UP000193467">
    <property type="component" value="Unassembled WGS sequence"/>
</dbReference>
<feature type="transmembrane region" description="Helical" evidence="7">
    <location>
        <begin position="416"/>
        <end position="437"/>
    </location>
</feature>
<feature type="transmembrane region" description="Helical" evidence="7">
    <location>
        <begin position="356"/>
        <end position="375"/>
    </location>
</feature>
<keyword evidence="9" id="KW-1185">Reference proteome</keyword>
<feature type="transmembrane region" description="Helical" evidence="7">
    <location>
        <begin position="220"/>
        <end position="239"/>
    </location>
</feature>
<dbReference type="EMBL" id="MCGR01000009">
    <property type="protein sequence ID" value="ORY88561.1"/>
    <property type="molecule type" value="Genomic_DNA"/>
</dbReference>
<reference evidence="8 9" key="1">
    <citation type="submission" date="2016-07" db="EMBL/GenBank/DDBJ databases">
        <title>Pervasive Adenine N6-methylation of Active Genes in Fungi.</title>
        <authorList>
            <consortium name="DOE Joint Genome Institute"/>
            <person name="Mondo S.J."/>
            <person name="Dannebaum R.O."/>
            <person name="Kuo R.C."/>
            <person name="Labutti K."/>
            <person name="Haridas S."/>
            <person name="Kuo A."/>
            <person name="Salamov A."/>
            <person name="Ahrendt S.R."/>
            <person name="Lipzen A."/>
            <person name="Sullivan W."/>
            <person name="Andreopoulos W.B."/>
            <person name="Clum A."/>
            <person name="Lindquist E."/>
            <person name="Daum C."/>
            <person name="Ramamoorthy G.K."/>
            <person name="Gryganskyi A."/>
            <person name="Culley D."/>
            <person name="Magnuson J.K."/>
            <person name="James T.Y."/>
            <person name="O'Malley M.A."/>
            <person name="Stajich J.E."/>
            <person name="Spatafora J.W."/>
            <person name="Visel A."/>
            <person name="Grigoriev I.V."/>
        </authorList>
    </citation>
    <scope>NUCLEOTIDE SEQUENCE [LARGE SCALE GENOMIC DNA]</scope>
    <source>
        <strain evidence="8 9">62-1032</strain>
    </source>
</reference>
<evidence type="ECO:0000256" key="3">
    <source>
        <dbReference type="ARBA" id="ARBA00022692"/>
    </source>
</evidence>
<dbReference type="InterPro" id="IPR011701">
    <property type="entry name" value="MFS"/>
</dbReference>
<dbReference type="OrthoDB" id="6730379at2759"/>
<dbReference type="PANTHER" id="PTHR43791">
    <property type="entry name" value="PERMEASE-RELATED"/>
    <property type="match status" value="1"/>
</dbReference>
<feature type="transmembrane region" description="Helical" evidence="7">
    <location>
        <begin position="129"/>
        <end position="151"/>
    </location>
</feature>
<feature type="transmembrane region" description="Helical" evidence="7">
    <location>
        <begin position="381"/>
        <end position="404"/>
    </location>
</feature>
<feature type="region of interest" description="Disordered" evidence="6">
    <location>
        <begin position="490"/>
        <end position="512"/>
    </location>
</feature>
<evidence type="ECO:0000256" key="4">
    <source>
        <dbReference type="ARBA" id="ARBA00022989"/>
    </source>
</evidence>
<dbReference type="InterPro" id="IPR036259">
    <property type="entry name" value="MFS_trans_sf"/>
</dbReference>
<keyword evidence="3 7" id="KW-0812">Transmembrane</keyword>
<evidence type="ECO:0000313" key="9">
    <source>
        <dbReference type="Proteomes" id="UP000193467"/>
    </source>
</evidence>
<feature type="compositionally biased region" description="Polar residues" evidence="6">
    <location>
        <begin position="501"/>
        <end position="512"/>
    </location>
</feature>
<dbReference type="GO" id="GO:0016020">
    <property type="term" value="C:membrane"/>
    <property type="evidence" value="ECO:0007669"/>
    <property type="project" value="UniProtKB-SubCell"/>
</dbReference>
<comment type="subcellular location">
    <subcellularLocation>
        <location evidence="1">Membrane</location>
        <topology evidence="1">Multi-pass membrane protein</topology>
    </subcellularLocation>
</comment>
<sequence>MDDKKQPPLAPGAEIKTLEHHHAPVPGVKEGGEGKVTDAPRQLSWRALFTRQDNTAFFAEALDKYGYDGAISPEQEKRLVRKIDCLVLPCLAMCYAFYYIDKTTLSYAAIFGLKKPQSEGGLGLEGTDYSWLSSSFYFGWLAWAIPTNLIMQRSPTSTYLASQIFLWGVFLMIQASCKNFTELLVLRVLGGAVESIADPAFMLITCTFYTRAEQPSRISAWYAANGVGVAGGGLLGYCIGQIKSSLPSWKYEFLIIGALCALWGIVLLLVLPSNPATCMWFTREERLMAVARLRGNQTGIENKKFKWDQAREAFTDRNTWLFFLLGFIANIPNGGISNFSTLIFQGLGFDTLKTSLLGIPQGALVCIWIGLGAFLNGRLPANSRTIVCMLFMIPTIAGSLGFLLAPKDAYVGRLICFYLTGSWLGACVGNIAGPFFYKSNQAPSYRLGIGSMLVANCLEVAILLLLRLSFIARNKLRDRQLENVVGADGSKSEAVPHENETTFSDLTDGQNPNFRYVY</sequence>
<organism evidence="8 9">
    <name type="scientific">Leucosporidium creatinivorum</name>
    <dbReference type="NCBI Taxonomy" id="106004"/>
    <lineage>
        <taxon>Eukaryota</taxon>
        <taxon>Fungi</taxon>
        <taxon>Dikarya</taxon>
        <taxon>Basidiomycota</taxon>
        <taxon>Pucciniomycotina</taxon>
        <taxon>Microbotryomycetes</taxon>
        <taxon>Leucosporidiales</taxon>
        <taxon>Leucosporidium</taxon>
    </lineage>
</organism>
<protein>
    <submittedName>
        <fullName evidence="8">Major facilitator superfamily domain-containing protein</fullName>
    </submittedName>
</protein>
<dbReference type="SUPFAM" id="SSF103473">
    <property type="entry name" value="MFS general substrate transporter"/>
    <property type="match status" value="1"/>
</dbReference>
<evidence type="ECO:0000256" key="6">
    <source>
        <dbReference type="SAM" id="MobiDB-lite"/>
    </source>
</evidence>
<dbReference type="PANTHER" id="PTHR43791:SF97">
    <property type="entry name" value="ALLANTOATE TRANSPORTER, PUTATIVE (AFU_ORTHOLOGUE AFUA_1G14700)-RELATED"/>
    <property type="match status" value="1"/>
</dbReference>
<proteinExistence type="predicted"/>
<dbReference type="Pfam" id="PF07690">
    <property type="entry name" value="MFS_1"/>
    <property type="match status" value="1"/>
</dbReference>
<evidence type="ECO:0000256" key="2">
    <source>
        <dbReference type="ARBA" id="ARBA00022448"/>
    </source>
</evidence>
<dbReference type="GO" id="GO:0022857">
    <property type="term" value="F:transmembrane transporter activity"/>
    <property type="evidence" value="ECO:0007669"/>
    <property type="project" value="InterPro"/>
</dbReference>